<evidence type="ECO:0000313" key="3">
    <source>
        <dbReference type="Proteomes" id="UP001432146"/>
    </source>
</evidence>
<feature type="compositionally biased region" description="Basic and acidic residues" evidence="1">
    <location>
        <begin position="119"/>
        <end position="128"/>
    </location>
</feature>
<dbReference type="Proteomes" id="UP001432146">
    <property type="component" value="Unassembled WGS sequence"/>
</dbReference>
<gene>
    <name evidence="2" type="ORF">QLX08_009323</name>
</gene>
<evidence type="ECO:0000256" key="1">
    <source>
        <dbReference type="SAM" id="MobiDB-lite"/>
    </source>
</evidence>
<name>A0AAW0ZGC6_9HYME</name>
<dbReference type="EMBL" id="JAWNGG020000205">
    <property type="protein sequence ID" value="KAK9296709.1"/>
    <property type="molecule type" value="Genomic_DNA"/>
</dbReference>
<feature type="region of interest" description="Disordered" evidence="1">
    <location>
        <begin position="104"/>
        <end position="184"/>
    </location>
</feature>
<protein>
    <submittedName>
        <fullName evidence="2">Uncharacterized protein</fullName>
    </submittedName>
</protein>
<sequence>MNTKSTNTESQMASGSNAVGVLWQTPAVLSSDEFECLWSGSRTAICGKQKRSVKRTGSFSKFNLTLDTDSLENNVTGLGQVEALRPSVEGMTERIPSTLLSVDHNSEQAGSRACSVDRNTGKRVDKPDFGLMVPVNDAESNSSDWTPALNQKGKKGNKRAQKNSSEEMREKEIERKSTTTGNLESGKEVDYMVNIESSLPPESKAAKPLPSQQELAEEMRLMTAVNVFLIICKTKAKVGLPVGRRCEDVCEKKETE</sequence>
<keyword evidence="3" id="KW-1185">Reference proteome</keyword>
<accession>A0AAW0ZGC6</accession>
<comment type="caution">
    <text evidence="2">The sequence shown here is derived from an EMBL/GenBank/DDBJ whole genome shotgun (WGS) entry which is preliminary data.</text>
</comment>
<proteinExistence type="predicted"/>
<feature type="compositionally biased region" description="Basic and acidic residues" evidence="1">
    <location>
        <begin position="164"/>
        <end position="177"/>
    </location>
</feature>
<organism evidence="2 3">
    <name type="scientific">Tetragonisca angustula</name>
    <dbReference type="NCBI Taxonomy" id="166442"/>
    <lineage>
        <taxon>Eukaryota</taxon>
        <taxon>Metazoa</taxon>
        <taxon>Ecdysozoa</taxon>
        <taxon>Arthropoda</taxon>
        <taxon>Hexapoda</taxon>
        <taxon>Insecta</taxon>
        <taxon>Pterygota</taxon>
        <taxon>Neoptera</taxon>
        <taxon>Endopterygota</taxon>
        <taxon>Hymenoptera</taxon>
        <taxon>Apocrita</taxon>
        <taxon>Aculeata</taxon>
        <taxon>Apoidea</taxon>
        <taxon>Anthophila</taxon>
        <taxon>Apidae</taxon>
        <taxon>Tetragonisca</taxon>
    </lineage>
</organism>
<dbReference type="AlphaFoldDB" id="A0AAW0ZGC6"/>
<feature type="compositionally biased region" description="Basic residues" evidence="1">
    <location>
        <begin position="152"/>
        <end position="161"/>
    </location>
</feature>
<feature type="compositionally biased region" description="Polar residues" evidence="1">
    <location>
        <begin position="138"/>
        <end position="149"/>
    </location>
</feature>
<evidence type="ECO:0000313" key="2">
    <source>
        <dbReference type="EMBL" id="KAK9296709.1"/>
    </source>
</evidence>
<reference evidence="2 3" key="1">
    <citation type="submission" date="2024-05" db="EMBL/GenBank/DDBJ databases">
        <title>The nuclear and mitochondrial genome assemblies of Tetragonisca angustula (Apidae: Meliponini), a tiny yet remarkable pollinator in the Neotropics.</title>
        <authorList>
            <person name="Ferrari R."/>
            <person name="Ricardo P.C."/>
            <person name="Dias F.C."/>
            <person name="Araujo N.S."/>
            <person name="Soares D.O."/>
            <person name="Zhou Q.-S."/>
            <person name="Zhu C.-D."/>
            <person name="Coutinho L."/>
            <person name="Airas M.C."/>
            <person name="Batista T.M."/>
        </authorList>
    </citation>
    <scope>NUCLEOTIDE SEQUENCE [LARGE SCALE GENOMIC DNA]</scope>
    <source>
        <strain evidence="2">ASF017062</strain>
        <tissue evidence="2">Abdomen</tissue>
    </source>
</reference>